<evidence type="ECO:0000256" key="3">
    <source>
        <dbReference type="ARBA" id="ARBA00022617"/>
    </source>
</evidence>
<keyword evidence="3" id="KW-0349">Heme</keyword>
<reference evidence="10 11" key="1">
    <citation type="submission" date="2019-09" db="EMBL/GenBank/DDBJ databases">
        <title>YIM 132548 draft genome.</title>
        <authorList>
            <person name="Jiang L."/>
        </authorList>
    </citation>
    <scope>NUCLEOTIDE SEQUENCE [LARGE SCALE GENOMIC DNA]</scope>
    <source>
        <strain evidence="10 11">YIM 132548</strain>
    </source>
</reference>
<evidence type="ECO:0000256" key="8">
    <source>
        <dbReference type="SAM" id="MobiDB-lite"/>
    </source>
</evidence>
<name>A0A6N6MK66_9HYPH</name>
<dbReference type="EMBL" id="VZZJ01000048">
    <property type="protein sequence ID" value="KAB1068597.1"/>
    <property type="molecule type" value="Genomic_DNA"/>
</dbReference>
<keyword evidence="2 10" id="KW-0575">Peroxidase</keyword>
<dbReference type="PROSITE" id="PS51404">
    <property type="entry name" value="DYP_PEROXIDASE"/>
    <property type="match status" value="1"/>
</dbReference>
<dbReference type="GO" id="GO:0046872">
    <property type="term" value="F:metal ion binding"/>
    <property type="evidence" value="ECO:0007669"/>
    <property type="project" value="UniProtKB-KW"/>
</dbReference>
<evidence type="ECO:0000256" key="5">
    <source>
        <dbReference type="ARBA" id="ARBA00022729"/>
    </source>
</evidence>
<evidence type="ECO:0000313" key="11">
    <source>
        <dbReference type="Proteomes" id="UP000441523"/>
    </source>
</evidence>
<keyword evidence="6" id="KW-0560">Oxidoreductase</keyword>
<dbReference type="GO" id="GO:0004601">
    <property type="term" value="F:peroxidase activity"/>
    <property type="evidence" value="ECO:0007669"/>
    <property type="project" value="UniProtKB-KW"/>
</dbReference>
<comment type="caution">
    <text evidence="10">The sequence shown here is derived from an EMBL/GenBank/DDBJ whole genome shotgun (WGS) entry which is preliminary data.</text>
</comment>
<comment type="cofactor">
    <cofactor evidence="1">
        <name>heme b</name>
        <dbReference type="ChEBI" id="CHEBI:60344"/>
    </cofactor>
</comment>
<dbReference type="GO" id="GO:0020037">
    <property type="term" value="F:heme binding"/>
    <property type="evidence" value="ECO:0007669"/>
    <property type="project" value="InterPro"/>
</dbReference>
<dbReference type="GO" id="GO:0005829">
    <property type="term" value="C:cytosol"/>
    <property type="evidence" value="ECO:0007669"/>
    <property type="project" value="TreeGrafter"/>
</dbReference>
<keyword evidence="4" id="KW-0479">Metal-binding</keyword>
<evidence type="ECO:0000256" key="7">
    <source>
        <dbReference type="ARBA" id="ARBA00023004"/>
    </source>
</evidence>
<evidence type="ECO:0000259" key="9">
    <source>
        <dbReference type="Pfam" id="PF20628"/>
    </source>
</evidence>
<evidence type="ECO:0000256" key="4">
    <source>
        <dbReference type="ARBA" id="ARBA00022723"/>
    </source>
</evidence>
<dbReference type="Pfam" id="PF20628">
    <property type="entry name" value="Dyp_perox_C"/>
    <property type="match status" value="1"/>
</dbReference>
<evidence type="ECO:0000256" key="2">
    <source>
        <dbReference type="ARBA" id="ARBA00022559"/>
    </source>
</evidence>
<dbReference type="PANTHER" id="PTHR30521">
    <property type="entry name" value="DEFERROCHELATASE/PEROXIDASE"/>
    <property type="match status" value="1"/>
</dbReference>
<keyword evidence="11" id="KW-1185">Reference proteome</keyword>
<keyword evidence="5" id="KW-0732">Signal</keyword>
<keyword evidence="7" id="KW-0408">Iron</keyword>
<feature type="region of interest" description="Disordered" evidence="8">
    <location>
        <begin position="1"/>
        <end position="20"/>
    </location>
</feature>
<dbReference type="InterPro" id="IPR011008">
    <property type="entry name" value="Dimeric_a/b-barrel"/>
</dbReference>
<gene>
    <name evidence="10" type="ORF">F6X51_26565</name>
</gene>
<proteinExistence type="predicted"/>
<organism evidence="10 11">
    <name type="scientific">Methylobacterium planeticum</name>
    <dbReference type="NCBI Taxonomy" id="2615211"/>
    <lineage>
        <taxon>Bacteria</taxon>
        <taxon>Pseudomonadati</taxon>
        <taxon>Pseudomonadota</taxon>
        <taxon>Alphaproteobacteria</taxon>
        <taxon>Hyphomicrobiales</taxon>
        <taxon>Methylobacteriaceae</taxon>
        <taxon>Methylobacterium</taxon>
    </lineage>
</organism>
<evidence type="ECO:0000256" key="1">
    <source>
        <dbReference type="ARBA" id="ARBA00001970"/>
    </source>
</evidence>
<evidence type="ECO:0000313" key="10">
    <source>
        <dbReference type="EMBL" id="KAB1068597.1"/>
    </source>
</evidence>
<dbReference type="AlphaFoldDB" id="A0A6N6MK66"/>
<dbReference type="InterPro" id="IPR048328">
    <property type="entry name" value="Dyp_perox_C"/>
</dbReference>
<protein>
    <submittedName>
        <fullName evidence="10">Dyp-type peroxidase</fullName>
    </submittedName>
</protein>
<feature type="domain" description="Dyp-type peroxidase C-terminal" evidence="9">
    <location>
        <begin position="406"/>
        <end position="475"/>
    </location>
</feature>
<dbReference type="Proteomes" id="UP000441523">
    <property type="component" value="Unassembled WGS sequence"/>
</dbReference>
<sequence length="546" mass="58536">MAKRCPPTIYPDRTSGSEPVSDPILAGSGIQANVVPGFRLPYQRIVAVGADLAQAQAIVRHLLPWVTPAARAAAYHERRIEKAKTLRVFGRESFRAVEAGSALRWLNIAVGAEPLAQAGFQGPGRTDRSFGLGLARRSSSLGDPSTLGAPGHKDGWLVGAPSAPVALLLILGSDEAEELARFADSTEKECRRAGGAVLYAETGVRLDNDSEHFGFRDGVSQPGLRGRLSPAEDDLLTPRRLAPDGLSEGPEFSAPGEVLVWPGEFIFGYPRQDAHDFRTSASEGPVDPFMSGGSFLVFRRLRQHVALFRQATRTLAESLRAYSDYAGASDDWLRARLVGRWPSGAPILLYPDDDPGTPPGSLDAFNNFGFREAAAAVTTTTGEPIPGAPGDPMGLVCPLHAHIRKVNPRDTSTNLGPPSQTQKLRLLRRGIPYGTPIAPDAVDEDGVDRGLLFLSYQRSIREQFEKLAQDWMNSDIKPEADGGHDVLVGQAPLSKEGRTAVFRKAAGSTSRRVSTLADWVTPTGGGYFFAPSLASLAAFAGNQTEV</sequence>
<accession>A0A6N6MK66</accession>
<dbReference type="InterPro" id="IPR006314">
    <property type="entry name" value="Dyp_peroxidase"/>
</dbReference>
<dbReference type="PANTHER" id="PTHR30521:SF4">
    <property type="entry name" value="DEFERROCHELATASE"/>
    <property type="match status" value="1"/>
</dbReference>
<dbReference type="NCBIfam" id="TIGR01413">
    <property type="entry name" value="Dyp_perox_fam"/>
    <property type="match status" value="1"/>
</dbReference>
<evidence type="ECO:0000256" key="6">
    <source>
        <dbReference type="ARBA" id="ARBA00023002"/>
    </source>
</evidence>
<dbReference type="SUPFAM" id="SSF54909">
    <property type="entry name" value="Dimeric alpha+beta barrel"/>
    <property type="match status" value="1"/>
</dbReference>